<protein>
    <submittedName>
        <fullName evidence="2">N-acetyltransferase</fullName>
    </submittedName>
</protein>
<evidence type="ECO:0000259" key="1">
    <source>
        <dbReference type="PROSITE" id="PS51186"/>
    </source>
</evidence>
<keyword evidence="2" id="KW-0808">Transferase</keyword>
<dbReference type="InterPro" id="IPR051531">
    <property type="entry name" value="N-acetyltransferase"/>
</dbReference>
<reference evidence="2 3" key="1">
    <citation type="submission" date="2018-10" db="EMBL/GenBank/DDBJ databases">
        <title>Phylogenomics of Brevibacillus.</title>
        <authorList>
            <person name="Dunlap C."/>
        </authorList>
    </citation>
    <scope>NUCLEOTIDE SEQUENCE [LARGE SCALE GENOMIC DNA]</scope>
    <source>
        <strain evidence="2 3">JCM 15716</strain>
    </source>
</reference>
<dbReference type="InterPro" id="IPR000182">
    <property type="entry name" value="GNAT_dom"/>
</dbReference>
<accession>A0A3M8CWF3</accession>
<dbReference type="GO" id="GO:0005737">
    <property type="term" value="C:cytoplasm"/>
    <property type="evidence" value="ECO:0007669"/>
    <property type="project" value="TreeGrafter"/>
</dbReference>
<dbReference type="PANTHER" id="PTHR43792">
    <property type="entry name" value="GNAT FAMILY, PUTATIVE (AFU_ORTHOLOGUE AFUA_3G00765)-RELATED-RELATED"/>
    <property type="match status" value="1"/>
</dbReference>
<proteinExistence type="predicted"/>
<keyword evidence="3" id="KW-1185">Reference proteome</keyword>
<dbReference type="OrthoDB" id="9785602at2"/>
<dbReference type="Pfam" id="PF13302">
    <property type="entry name" value="Acetyltransf_3"/>
    <property type="match status" value="1"/>
</dbReference>
<dbReference type="EMBL" id="RHHQ01000025">
    <property type="protein sequence ID" value="RNB80152.1"/>
    <property type="molecule type" value="Genomic_DNA"/>
</dbReference>
<comment type="caution">
    <text evidence="2">The sequence shown here is derived from an EMBL/GenBank/DDBJ whole genome shotgun (WGS) entry which is preliminary data.</text>
</comment>
<organism evidence="2 3">
    <name type="scientific">Brevibacillus fluminis</name>
    <dbReference type="NCBI Taxonomy" id="511487"/>
    <lineage>
        <taxon>Bacteria</taxon>
        <taxon>Bacillati</taxon>
        <taxon>Bacillota</taxon>
        <taxon>Bacilli</taxon>
        <taxon>Bacillales</taxon>
        <taxon>Paenibacillaceae</taxon>
        <taxon>Brevibacillus</taxon>
    </lineage>
</organism>
<feature type="domain" description="N-acetyltransferase" evidence="1">
    <location>
        <begin position="77"/>
        <end position="241"/>
    </location>
</feature>
<dbReference type="PANTHER" id="PTHR43792:SF9">
    <property type="entry name" value="RIBOSOMAL-PROTEIN-ALANINE ACETYLTRANSFERASE"/>
    <property type="match status" value="1"/>
</dbReference>
<dbReference type="GO" id="GO:0008999">
    <property type="term" value="F:protein-N-terminal-alanine acetyltransferase activity"/>
    <property type="evidence" value="ECO:0007669"/>
    <property type="project" value="TreeGrafter"/>
</dbReference>
<gene>
    <name evidence="2" type="ORF">EDM56_27465</name>
</gene>
<evidence type="ECO:0000313" key="3">
    <source>
        <dbReference type="Proteomes" id="UP000271031"/>
    </source>
</evidence>
<dbReference type="Proteomes" id="UP000271031">
    <property type="component" value="Unassembled WGS sequence"/>
</dbReference>
<dbReference type="SUPFAM" id="SSF55729">
    <property type="entry name" value="Acyl-CoA N-acyltransferases (Nat)"/>
    <property type="match status" value="1"/>
</dbReference>
<sequence length="248" mass="29107">MNLPRFGAFFISKRRNTEAVSLLRNRNVCPRERVRACAPILAEYIPKWPRINIVNDYDSTTRWRDLMRFPRLKTTRLLLREVMQSDADDLYAILSDPEVTKYYGMEPLPSKEGAQREIDWYQKQYRTRSGIRWAIALHRNRQLIGTCGFQNWSAEHNRVEIGYELSRQFWGTGIMTEALTKMIQYGFTVCKFNRIQAVVDPRNNGSLAVLRKLGFVKEGLLAEYEYTAGGYDDLLMFALLRKNYRRNG</sequence>
<dbReference type="Gene3D" id="3.40.630.30">
    <property type="match status" value="1"/>
</dbReference>
<name>A0A3M8CWF3_9BACL</name>
<dbReference type="PROSITE" id="PS51186">
    <property type="entry name" value="GNAT"/>
    <property type="match status" value="1"/>
</dbReference>
<evidence type="ECO:0000313" key="2">
    <source>
        <dbReference type="EMBL" id="RNB80152.1"/>
    </source>
</evidence>
<dbReference type="AlphaFoldDB" id="A0A3M8CWF3"/>
<dbReference type="InterPro" id="IPR016181">
    <property type="entry name" value="Acyl_CoA_acyltransferase"/>
</dbReference>